<dbReference type="GO" id="GO:0005507">
    <property type="term" value="F:copper ion binding"/>
    <property type="evidence" value="ECO:0007669"/>
    <property type="project" value="UniProtKB-UniRule"/>
</dbReference>
<dbReference type="GO" id="GO:0046688">
    <property type="term" value="P:response to copper ion"/>
    <property type="evidence" value="ECO:0007669"/>
    <property type="project" value="UniProtKB-UniRule"/>
</dbReference>
<evidence type="ECO:0000259" key="9">
    <source>
        <dbReference type="Pfam" id="PF04234"/>
    </source>
</evidence>
<protein>
    <recommendedName>
        <fullName evidence="7">Copper resistance protein C</fullName>
    </recommendedName>
</protein>
<feature type="domain" description="CopC" evidence="9">
    <location>
        <begin position="26"/>
        <end position="127"/>
    </location>
</feature>
<gene>
    <name evidence="10" type="primary">copC</name>
    <name evidence="10" type="ORF">HBO43_05105</name>
</gene>
<evidence type="ECO:0000256" key="7">
    <source>
        <dbReference type="RuleBase" id="RU369037"/>
    </source>
</evidence>
<evidence type="ECO:0000256" key="2">
    <source>
        <dbReference type="ARBA" id="ARBA00010509"/>
    </source>
</evidence>
<evidence type="ECO:0000313" key="10">
    <source>
        <dbReference type="EMBL" id="NMX95970.1"/>
    </source>
</evidence>
<dbReference type="GO" id="GO:0005886">
    <property type="term" value="C:plasma membrane"/>
    <property type="evidence" value="ECO:0007669"/>
    <property type="project" value="TreeGrafter"/>
</dbReference>
<evidence type="ECO:0000256" key="4">
    <source>
        <dbReference type="ARBA" id="ARBA00022729"/>
    </source>
</evidence>
<comment type="similarity">
    <text evidence="2 7">Belongs to the CopC family.</text>
</comment>
<dbReference type="PANTHER" id="PTHR34820">
    <property type="entry name" value="INNER MEMBRANE PROTEIN YEBZ"/>
    <property type="match status" value="1"/>
</dbReference>
<reference evidence="10 11" key="1">
    <citation type="journal article" date="2020" name="Front. Microbiol.">
        <title>Genetic Organization of the aprX-lipA2 Operon Affects the Proteolytic Potential of Pseudomonas Species in Milk.</title>
        <authorList>
            <person name="Maier C."/>
            <person name="Huptas C."/>
            <person name="von Neubeck M."/>
            <person name="Scherer S."/>
            <person name="Wenning M."/>
            <person name="Lucking G."/>
        </authorList>
    </citation>
    <scope>NUCLEOTIDE SEQUENCE [LARGE SCALE GENOMIC DNA]</scope>
    <source>
        <strain evidence="10 11">WS 4671</strain>
    </source>
</reference>
<dbReference type="InterPro" id="IPR032694">
    <property type="entry name" value="CopC/D"/>
</dbReference>
<dbReference type="InterPro" id="IPR014755">
    <property type="entry name" value="Cu-Rt/internalin_Ig-like"/>
</dbReference>
<dbReference type="Pfam" id="PF04234">
    <property type="entry name" value="CopC"/>
    <property type="match status" value="1"/>
</dbReference>
<accession>A0A0R3B6Y1</accession>
<proteinExistence type="inferred from homology"/>
<name>A0A0R3B6Y1_PSEVE</name>
<evidence type="ECO:0000313" key="11">
    <source>
        <dbReference type="Proteomes" id="UP000552560"/>
    </source>
</evidence>
<dbReference type="InterPro" id="IPR047685">
    <property type="entry name" value="CopC-like"/>
</dbReference>
<dbReference type="GO" id="GO:0006825">
    <property type="term" value="P:copper ion transport"/>
    <property type="evidence" value="ECO:0007669"/>
    <property type="project" value="InterPro"/>
</dbReference>
<evidence type="ECO:0000256" key="5">
    <source>
        <dbReference type="ARBA" id="ARBA00022764"/>
    </source>
</evidence>
<comment type="caution">
    <text evidence="10">The sequence shown here is derived from an EMBL/GenBank/DDBJ whole genome shotgun (WGS) entry which is preliminary data.</text>
</comment>
<feature type="chain" id="PRO_5030017327" description="Copper resistance protein C" evidence="8">
    <location>
        <begin position="26"/>
        <end position="128"/>
    </location>
</feature>
<dbReference type="InterPro" id="IPR014756">
    <property type="entry name" value="Ig_E-set"/>
</dbReference>
<evidence type="ECO:0000256" key="6">
    <source>
        <dbReference type="ARBA" id="ARBA00023008"/>
    </source>
</evidence>
<comment type="function">
    <text evidence="7">Involved in copper resistance.</text>
</comment>
<keyword evidence="3 7" id="KW-0479">Metal-binding</keyword>
<organism evidence="10 11">
    <name type="scientific">Pseudomonas veronii</name>
    <dbReference type="NCBI Taxonomy" id="76761"/>
    <lineage>
        <taxon>Bacteria</taxon>
        <taxon>Pseudomonadati</taxon>
        <taxon>Pseudomonadota</taxon>
        <taxon>Gammaproteobacteria</taxon>
        <taxon>Pseudomonadales</taxon>
        <taxon>Pseudomonadaceae</taxon>
        <taxon>Pseudomonas</taxon>
    </lineage>
</organism>
<evidence type="ECO:0000256" key="3">
    <source>
        <dbReference type="ARBA" id="ARBA00022723"/>
    </source>
</evidence>
<dbReference type="NCBIfam" id="NF033814">
    <property type="entry name" value="copper_CopC"/>
    <property type="match status" value="1"/>
</dbReference>
<evidence type="ECO:0000256" key="1">
    <source>
        <dbReference type="ARBA" id="ARBA00004418"/>
    </source>
</evidence>
<dbReference type="GO" id="GO:0042597">
    <property type="term" value="C:periplasmic space"/>
    <property type="evidence" value="ECO:0007669"/>
    <property type="project" value="UniProtKB-SubCell"/>
</dbReference>
<keyword evidence="5 7" id="KW-0574">Periplasm</keyword>
<keyword evidence="6 7" id="KW-0186">Copper</keyword>
<dbReference type="OrthoDB" id="9796814at2"/>
<dbReference type="PANTHER" id="PTHR34820:SF4">
    <property type="entry name" value="INNER MEMBRANE PROTEIN YEBZ"/>
    <property type="match status" value="1"/>
</dbReference>
<evidence type="ECO:0000256" key="8">
    <source>
        <dbReference type="SAM" id="SignalP"/>
    </source>
</evidence>
<sequence>MSSFKALGVVAALSIGLLLSTAAQAHPKLLSSTPVDGATVAAPAKIELSFSEKLTTQFSGAKLIMTEMPGMSAHSPMGVKASVAGSDDPKMMVITPAAPLTPGTYKVEWRAVSSDTHPITGTVTFKVK</sequence>
<dbReference type="AlphaFoldDB" id="A0A0R3B6Y1"/>
<dbReference type="InterPro" id="IPR007348">
    <property type="entry name" value="CopC_dom"/>
</dbReference>
<dbReference type="Gene3D" id="2.60.40.1220">
    <property type="match status" value="1"/>
</dbReference>
<dbReference type="SUPFAM" id="SSF81296">
    <property type="entry name" value="E set domains"/>
    <property type="match status" value="1"/>
</dbReference>
<dbReference type="RefSeq" id="WP_057004127.1">
    <property type="nucleotide sequence ID" value="NZ_CP129402.1"/>
</dbReference>
<comment type="subcellular location">
    <subcellularLocation>
        <location evidence="1 7">Periplasm</location>
    </subcellularLocation>
</comment>
<dbReference type="Proteomes" id="UP000552560">
    <property type="component" value="Unassembled WGS sequence"/>
</dbReference>
<dbReference type="EMBL" id="JAAQWE010000003">
    <property type="protein sequence ID" value="NMX95970.1"/>
    <property type="molecule type" value="Genomic_DNA"/>
</dbReference>
<feature type="signal peptide" evidence="8">
    <location>
        <begin position="1"/>
        <end position="25"/>
    </location>
</feature>
<keyword evidence="4 7" id="KW-0732">Signal</keyword>